<dbReference type="Gene3D" id="3.30.460.10">
    <property type="entry name" value="Beta Polymerase, domain 2"/>
    <property type="match status" value="1"/>
</dbReference>
<sequence>MNSREELVKNMIRKGRERYIMIKNYRKYLPAIERACREIFGECEMYIFGSVLMGKFTAGSDVDVLIKVKELPDETDIREKIEELAELPDDHPFEFHVVDEEGFKYYRDVLKARLVKINSSKTSQSP</sequence>
<dbReference type="Proteomes" id="UP000250189">
    <property type="component" value="Chromosome"/>
</dbReference>
<accession>A0A2Z2N5V7</accession>
<organism evidence="2 3">
    <name type="scientific">Thermococcus chitonophagus</name>
    <dbReference type="NCBI Taxonomy" id="54262"/>
    <lineage>
        <taxon>Archaea</taxon>
        <taxon>Methanobacteriati</taxon>
        <taxon>Methanobacteriota</taxon>
        <taxon>Thermococci</taxon>
        <taxon>Thermococcales</taxon>
        <taxon>Thermococcaceae</taxon>
        <taxon>Thermococcus</taxon>
    </lineage>
</organism>
<name>A0A2Z2N5V7_9EURY</name>
<evidence type="ECO:0000313" key="3">
    <source>
        <dbReference type="Proteomes" id="UP000250189"/>
    </source>
</evidence>
<dbReference type="PANTHER" id="PTHR37030:SF1">
    <property type="entry name" value="NUCLEOTIDYLTRANSFERASE"/>
    <property type="match status" value="1"/>
</dbReference>
<proteinExistence type="predicted"/>
<gene>
    <name evidence="2" type="ORF">A3L04_10685</name>
</gene>
<dbReference type="GO" id="GO:0016779">
    <property type="term" value="F:nucleotidyltransferase activity"/>
    <property type="evidence" value="ECO:0007669"/>
    <property type="project" value="InterPro"/>
</dbReference>
<keyword evidence="2" id="KW-0808">Transferase</keyword>
<dbReference type="PANTHER" id="PTHR37030">
    <property type="entry name" value="NUCLEOTIDYLTRANSFERASE"/>
    <property type="match status" value="1"/>
</dbReference>
<evidence type="ECO:0000313" key="2">
    <source>
        <dbReference type="EMBL" id="ASJ17498.1"/>
    </source>
</evidence>
<dbReference type="AlphaFoldDB" id="A0A2Z2N5V7"/>
<dbReference type="CDD" id="cd05403">
    <property type="entry name" value="NT_KNTase_like"/>
    <property type="match status" value="1"/>
</dbReference>
<feature type="domain" description="Polymerase nucleotidyl transferase" evidence="1">
    <location>
        <begin position="32"/>
        <end position="113"/>
    </location>
</feature>
<reference evidence="2 3" key="1">
    <citation type="submission" date="2016-04" db="EMBL/GenBank/DDBJ databases">
        <title>Complete genome sequence of Thermococcus chitonophagus type strain GC74.</title>
        <authorList>
            <person name="Oger P.M."/>
        </authorList>
    </citation>
    <scope>NUCLEOTIDE SEQUENCE [LARGE SCALE GENOMIC DNA]</scope>
    <source>
        <strain evidence="2 3">GC74</strain>
    </source>
</reference>
<protein>
    <submittedName>
        <fullName evidence="2">Nucleotidyltransferase</fullName>
    </submittedName>
</protein>
<dbReference type="SUPFAM" id="SSF81301">
    <property type="entry name" value="Nucleotidyltransferase"/>
    <property type="match status" value="1"/>
</dbReference>
<dbReference type="InterPro" id="IPR043519">
    <property type="entry name" value="NT_sf"/>
</dbReference>
<dbReference type="Pfam" id="PF01909">
    <property type="entry name" value="NTP_transf_2"/>
    <property type="match status" value="1"/>
</dbReference>
<dbReference type="EMBL" id="CP015193">
    <property type="protein sequence ID" value="ASJ17498.1"/>
    <property type="molecule type" value="Genomic_DNA"/>
</dbReference>
<evidence type="ECO:0000259" key="1">
    <source>
        <dbReference type="Pfam" id="PF01909"/>
    </source>
</evidence>
<keyword evidence="3" id="KW-1185">Reference proteome</keyword>
<dbReference type="InterPro" id="IPR002934">
    <property type="entry name" value="Polymerase_NTP_transf_dom"/>
</dbReference>
<dbReference type="OrthoDB" id="40412at2157"/>